<gene>
    <name evidence="2" type="ORF">C4900_05420</name>
</gene>
<feature type="domain" description="Transposase IS66 central" evidence="1">
    <location>
        <begin position="1"/>
        <end position="84"/>
    </location>
</feature>
<dbReference type="AlphaFoldDB" id="A0A368HIF9"/>
<protein>
    <recommendedName>
        <fullName evidence="1">Transposase IS66 central domain-containing protein</fullName>
    </recommendedName>
</protein>
<reference evidence="2 3" key="1">
    <citation type="submission" date="2018-02" db="EMBL/GenBank/DDBJ databases">
        <title>Insights into the biology of acidophilic members of the Acidiferrobacteraceae family derived from comparative genomic analyses.</title>
        <authorList>
            <person name="Issotta F."/>
            <person name="Thyssen C."/>
            <person name="Mena C."/>
            <person name="Moya A."/>
            <person name="Bellenberg S."/>
            <person name="Sproer C."/>
            <person name="Covarrubias P.C."/>
            <person name="Sand W."/>
            <person name="Quatrini R."/>
            <person name="Vera M."/>
        </authorList>
    </citation>
    <scope>NUCLEOTIDE SEQUENCE [LARGE SCALE GENOMIC DNA]</scope>
    <source>
        <strain evidence="3">m-1</strain>
    </source>
</reference>
<proteinExistence type="predicted"/>
<evidence type="ECO:0000313" key="3">
    <source>
        <dbReference type="Proteomes" id="UP000253250"/>
    </source>
</evidence>
<dbReference type="InterPro" id="IPR004291">
    <property type="entry name" value="Transposase_IS66_central"/>
</dbReference>
<accession>A0A368HIF9</accession>
<dbReference type="Pfam" id="PF03050">
    <property type="entry name" value="DDE_Tnp_IS66"/>
    <property type="match status" value="1"/>
</dbReference>
<keyword evidence="3" id="KW-1185">Reference proteome</keyword>
<name>A0A368HIF9_9GAMM</name>
<evidence type="ECO:0000313" key="2">
    <source>
        <dbReference type="EMBL" id="RCN59162.1"/>
    </source>
</evidence>
<organism evidence="2 3">
    <name type="scientific">Acidiferrobacter thiooxydans</name>
    <dbReference type="NCBI Taxonomy" id="163359"/>
    <lineage>
        <taxon>Bacteria</taxon>
        <taxon>Pseudomonadati</taxon>
        <taxon>Pseudomonadota</taxon>
        <taxon>Gammaproteobacteria</taxon>
        <taxon>Acidiferrobacterales</taxon>
        <taxon>Acidiferrobacteraceae</taxon>
        <taxon>Acidiferrobacter</taxon>
    </lineage>
</organism>
<sequence length="87" mass="9725">MDAIADLYHHNGLRLQADPDSALYAAHHARLQQAVHDLATRRDEALADPKLALPAAQVLHSMQNHWSGLTVFVEHPWVPMDNNPKGF</sequence>
<dbReference type="Proteomes" id="UP000253250">
    <property type="component" value="Unassembled WGS sequence"/>
</dbReference>
<evidence type="ECO:0000259" key="1">
    <source>
        <dbReference type="Pfam" id="PF03050"/>
    </source>
</evidence>
<comment type="caution">
    <text evidence="2">The sequence shown here is derived from an EMBL/GenBank/DDBJ whole genome shotgun (WGS) entry which is preliminary data.</text>
</comment>
<dbReference type="EMBL" id="PSYR01000001">
    <property type="protein sequence ID" value="RCN59162.1"/>
    <property type="molecule type" value="Genomic_DNA"/>
</dbReference>